<keyword evidence="3" id="KW-1185">Reference proteome</keyword>
<gene>
    <name evidence="2" type="ORF">FHR98_002635</name>
</gene>
<evidence type="ECO:0000313" key="3">
    <source>
        <dbReference type="Proteomes" id="UP000581135"/>
    </source>
</evidence>
<dbReference type="GO" id="GO:0008168">
    <property type="term" value="F:methyltransferase activity"/>
    <property type="evidence" value="ECO:0007669"/>
    <property type="project" value="UniProtKB-KW"/>
</dbReference>
<protein>
    <submittedName>
        <fullName evidence="2">SAM-dependent methyltransferase</fullName>
    </submittedName>
</protein>
<organism evidence="2 3">
    <name type="scientific">Limibacillus halophilus</name>
    <dbReference type="NCBI Taxonomy" id="1579333"/>
    <lineage>
        <taxon>Bacteria</taxon>
        <taxon>Pseudomonadati</taxon>
        <taxon>Pseudomonadota</taxon>
        <taxon>Alphaproteobacteria</taxon>
        <taxon>Rhodospirillales</taxon>
        <taxon>Rhodovibrionaceae</taxon>
        <taxon>Limibacillus</taxon>
    </lineage>
</organism>
<dbReference type="Proteomes" id="UP000581135">
    <property type="component" value="Unassembled WGS sequence"/>
</dbReference>
<evidence type="ECO:0000313" key="2">
    <source>
        <dbReference type="EMBL" id="MBB3066329.1"/>
    </source>
</evidence>
<keyword evidence="2" id="KW-0808">Transferase</keyword>
<accession>A0A839SWB2</accession>
<dbReference type="InterPro" id="IPR029063">
    <property type="entry name" value="SAM-dependent_MTases_sf"/>
</dbReference>
<feature type="domain" description="Methyltransferase" evidence="1">
    <location>
        <begin position="34"/>
        <end position="111"/>
    </location>
</feature>
<proteinExistence type="predicted"/>
<dbReference type="EMBL" id="JACHXA010000008">
    <property type="protein sequence ID" value="MBB3066329.1"/>
    <property type="molecule type" value="Genomic_DNA"/>
</dbReference>
<evidence type="ECO:0000259" key="1">
    <source>
        <dbReference type="Pfam" id="PF13649"/>
    </source>
</evidence>
<dbReference type="InterPro" id="IPR041698">
    <property type="entry name" value="Methyltransf_25"/>
</dbReference>
<dbReference type="SUPFAM" id="SSF53335">
    <property type="entry name" value="S-adenosyl-L-methionine-dependent methyltransferases"/>
    <property type="match status" value="1"/>
</dbReference>
<dbReference type="CDD" id="cd02440">
    <property type="entry name" value="AdoMet_MTases"/>
    <property type="match status" value="1"/>
</dbReference>
<reference evidence="2 3" key="1">
    <citation type="submission" date="2020-08" db="EMBL/GenBank/DDBJ databases">
        <title>Genomic Encyclopedia of Type Strains, Phase III (KMG-III): the genomes of soil and plant-associated and newly described type strains.</title>
        <authorList>
            <person name="Whitman W."/>
        </authorList>
    </citation>
    <scope>NUCLEOTIDE SEQUENCE [LARGE SCALE GENOMIC DNA]</scope>
    <source>
        <strain evidence="2 3">CECT 8803</strain>
    </source>
</reference>
<dbReference type="Gene3D" id="3.40.50.150">
    <property type="entry name" value="Vaccinia Virus protein VP39"/>
    <property type="match status" value="1"/>
</dbReference>
<dbReference type="AlphaFoldDB" id="A0A839SWB2"/>
<sequence length="186" mass="19939">MRAPDLPTASTESEIAPSPWICRFANLIEPGGSVLDLACGSGRHSKLMLERGHGVVALDIDPAKLGELAAHPRLEAIGADLEDGAPWPLGGRQFSAVIVTNYLYRPVMPAIVAAVKPAGLLLYETFAEGNEKYGRPANPDYLLRPGELLQLAANAGMRVLAYEDLEETSPRPACRQRLAARKATGQ</sequence>
<comment type="caution">
    <text evidence="2">The sequence shown here is derived from an EMBL/GenBank/DDBJ whole genome shotgun (WGS) entry which is preliminary data.</text>
</comment>
<dbReference type="RefSeq" id="WP_183417153.1">
    <property type="nucleotide sequence ID" value="NZ_JACHXA010000008.1"/>
</dbReference>
<dbReference type="Pfam" id="PF13649">
    <property type="entry name" value="Methyltransf_25"/>
    <property type="match status" value="1"/>
</dbReference>
<dbReference type="GO" id="GO:0032259">
    <property type="term" value="P:methylation"/>
    <property type="evidence" value="ECO:0007669"/>
    <property type="project" value="UniProtKB-KW"/>
</dbReference>
<name>A0A839SWB2_9PROT</name>
<keyword evidence="2" id="KW-0489">Methyltransferase</keyword>